<dbReference type="GO" id="GO:0015937">
    <property type="term" value="P:coenzyme A biosynthetic process"/>
    <property type="evidence" value="ECO:0007669"/>
    <property type="project" value="UniProtKB-UniRule"/>
</dbReference>
<feature type="binding site" evidence="5 8">
    <location>
        <position position="80"/>
    </location>
    <ligand>
        <name>Mg(2+)</name>
        <dbReference type="ChEBI" id="CHEBI:18420"/>
    </ligand>
</feature>
<comment type="subunit">
    <text evidence="5">Homodecamer; pentamer of dimers.</text>
</comment>
<evidence type="ECO:0000256" key="1">
    <source>
        <dbReference type="ARBA" id="ARBA00005033"/>
    </source>
</evidence>
<comment type="catalytic activity">
    <reaction evidence="5">
        <text>(6R)-5,10-methylene-5,6,7,8-tetrahydrofolate + 3-methyl-2-oxobutanoate + H2O = 2-dehydropantoate + (6S)-5,6,7,8-tetrahydrofolate</text>
        <dbReference type="Rhea" id="RHEA:11824"/>
        <dbReference type="ChEBI" id="CHEBI:11561"/>
        <dbReference type="ChEBI" id="CHEBI:11851"/>
        <dbReference type="ChEBI" id="CHEBI:15377"/>
        <dbReference type="ChEBI" id="CHEBI:15636"/>
        <dbReference type="ChEBI" id="CHEBI:57453"/>
        <dbReference type="EC" id="2.1.2.11"/>
    </reaction>
</comment>
<feature type="active site" description="Proton acceptor" evidence="5 6">
    <location>
        <position position="172"/>
    </location>
</feature>
<evidence type="ECO:0000256" key="2">
    <source>
        <dbReference type="ARBA" id="ARBA00008676"/>
    </source>
</evidence>
<dbReference type="AlphaFoldDB" id="A0A0M0BMY3"/>
<dbReference type="PATRIC" id="fig|1685127.3.peg.1582"/>
<dbReference type="EC" id="2.1.2.11" evidence="5"/>
<keyword evidence="3 5" id="KW-0808">Transferase</keyword>
<keyword evidence="4 5" id="KW-0173">Coenzyme A biosynthesis</keyword>
<dbReference type="CDD" id="cd06557">
    <property type="entry name" value="KPHMT-like"/>
    <property type="match status" value="1"/>
</dbReference>
<comment type="cofactor">
    <cofactor evidence="5 8">
        <name>Mg(2+)</name>
        <dbReference type="ChEBI" id="CHEBI:18420"/>
    </cofactor>
    <text evidence="5 8">Binds 1 Mg(2+) ion per subunit.</text>
</comment>
<dbReference type="HAMAP" id="MF_00156">
    <property type="entry name" value="PanB"/>
    <property type="match status" value="1"/>
</dbReference>
<evidence type="ECO:0000256" key="3">
    <source>
        <dbReference type="ARBA" id="ARBA00022679"/>
    </source>
</evidence>
<evidence type="ECO:0000256" key="7">
    <source>
        <dbReference type="PIRSR" id="PIRSR000388-2"/>
    </source>
</evidence>
<dbReference type="UniPathway" id="UPA00241"/>
<dbReference type="NCBIfam" id="NF001452">
    <property type="entry name" value="PRK00311.1"/>
    <property type="match status" value="1"/>
</dbReference>
<evidence type="ECO:0000313" key="10">
    <source>
        <dbReference type="Proteomes" id="UP000037210"/>
    </source>
</evidence>
<dbReference type="GO" id="GO:0003864">
    <property type="term" value="F:3-methyl-2-oxobutanoate hydroxymethyltransferase activity"/>
    <property type="evidence" value="ECO:0007669"/>
    <property type="project" value="UniProtKB-UniRule"/>
</dbReference>
<accession>A0A0M0BMY3</accession>
<dbReference type="InterPro" id="IPR015813">
    <property type="entry name" value="Pyrv/PenolPyrv_kinase-like_dom"/>
</dbReference>
<dbReference type="Pfam" id="PF02548">
    <property type="entry name" value="Pantoate_transf"/>
    <property type="match status" value="1"/>
</dbReference>
<dbReference type="InterPro" id="IPR003700">
    <property type="entry name" value="Pantoate_hydroxy_MeTrfase"/>
</dbReference>
<organism evidence="9 10">
    <name type="scientific">miscellaneous Crenarchaeota group-15 archaeon DG-45</name>
    <dbReference type="NCBI Taxonomy" id="1685127"/>
    <lineage>
        <taxon>Archaea</taxon>
        <taxon>Candidatus Bathyarchaeota</taxon>
        <taxon>MCG-15</taxon>
    </lineage>
</organism>
<evidence type="ECO:0000256" key="5">
    <source>
        <dbReference type="HAMAP-Rule" id="MF_00156"/>
    </source>
</evidence>
<comment type="function">
    <text evidence="5">Catalyzes the reversible reaction in which hydroxymethyl group from 5,10-methylenetetrahydrofolate is transferred onto alpha-ketoisovalerate to form ketopantoate.</text>
</comment>
<feature type="binding site" evidence="5 7">
    <location>
        <begin position="41"/>
        <end position="42"/>
    </location>
    <ligand>
        <name>3-methyl-2-oxobutanoate</name>
        <dbReference type="ChEBI" id="CHEBI:11851"/>
    </ligand>
</feature>
<comment type="pathway">
    <text evidence="1">Cofactor biosynthesis; (R)-pantothenate biosynthesis; (R)-pantoate from 3-methyl-2-oxobutanoate: step 1/2.</text>
</comment>
<name>A0A0M0BMY3_9ARCH</name>
<dbReference type="Proteomes" id="UP000037210">
    <property type="component" value="Unassembled WGS sequence"/>
</dbReference>
<comment type="similarity">
    <text evidence="2 5">Belongs to the PanB family.</text>
</comment>
<evidence type="ECO:0000256" key="6">
    <source>
        <dbReference type="PIRSR" id="PIRSR000388-1"/>
    </source>
</evidence>
<gene>
    <name evidence="5" type="primary">panB</name>
    <name evidence="9" type="ORF">AC482_05890</name>
</gene>
<keyword evidence="5 8" id="KW-0479">Metal-binding</keyword>
<dbReference type="NCBIfam" id="TIGR00222">
    <property type="entry name" value="panB"/>
    <property type="match status" value="1"/>
</dbReference>
<sequence length="255" mass="27182">MDIARLKSLKGVRKIAMLTAYDYQMAKILDAAGVDILLVGDSLGMVVLGFDGTKAVTMDDMARHTEAVARGTESALVVSDMPVSTYDTIECALENAARLLDAGADAVKLEGNKSEVVYALIASGIPVMGHVGLLPQTADRFRVRGKKGGEAERIYMDALELDGLGVFSIVLECIPLGLAKRITEAVGALTIGIGAGAHCDGQVLVVNDMLGMEESFEPKHVKRYASLSETIREAALKYIAEVQTGIFPGDEHSFH</sequence>
<dbReference type="FunFam" id="3.20.20.60:FF:000003">
    <property type="entry name" value="3-methyl-2-oxobutanoate hydroxymethyltransferase"/>
    <property type="match status" value="1"/>
</dbReference>
<comment type="subcellular location">
    <subcellularLocation>
        <location evidence="5">Cytoplasm</location>
    </subcellularLocation>
</comment>
<dbReference type="PANTHER" id="PTHR20881">
    <property type="entry name" value="3-METHYL-2-OXOBUTANOATE HYDROXYMETHYLTRANSFERASE"/>
    <property type="match status" value="1"/>
</dbReference>
<keyword evidence="5 8" id="KW-0460">Magnesium</keyword>
<dbReference type="SUPFAM" id="SSF51621">
    <property type="entry name" value="Phosphoenolpyruvate/pyruvate domain"/>
    <property type="match status" value="1"/>
</dbReference>
<dbReference type="GO" id="GO:0015940">
    <property type="term" value="P:pantothenate biosynthetic process"/>
    <property type="evidence" value="ECO:0007669"/>
    <property type="project" value="UniProtKB-UniRule"/>
</dbReference>
<evidence type="ECO:0000256" key="4">
    <source>
        <dbReference type="ARBA" id="ARBA00022993"/>
    </source>
</evidence>
<dbReference type="PANTHER" id="PTHR20881:SF0">
    <property type="entry name" value="3-METHYL-2-OXOBUTANOATE HYDROXYMETHYLTRANSFERASE"/>
    <property type="match status" value="1"/>
</dbReference>
<feature type="binding site" evidence="5 7">
    <location>
        <position position="108"/>
    </location>
    <ligand>
        <name>3-methyl-2-oxobutanoate</name>
        <dbReference type="ChEBI" id="CHEBI:11851"/>
    </ligand>
</feature>
<evidence type="ECO:0000313" key="9">
    <source>
        <dbReference type="EMBL" id="KON29681.1"/>
    </source>
</evidence>
<feature type="binding site" evidence="5 8">
    <location>
        <position position="41"/>
    </location>
    <ligand>
        <name>Mg(2+)</name>
        <dbReference type="ChEBI" id="CHEBI:18420"/>
    </ligand>
</feature>
<proteinExistence type="inferred from homology"/>
<protein>
    <recommendedName>
        <fullName evidence="5">3-methyl-2-oxobutanoate hydroxymethyltransferase</fullName>
        <ecNumber evidence="5">2.1.2.11</ecNumber>
    </recommendedName>
    <alternativeName>
        <fullName evidence="5">Ketopantoate hydroxymethyltransferase</fullName>
        <shortName evidence="5">KPHMT</shortName>
    </alternativeName>
</protein>
<dbReference type="PIRSF" id="PIRSF000388">
    <property type="entry name" value="Pantoate_hydroxy_MeTrfase"/>
    <property type="match status" value="1"/>
</dbReference>
<reference evidence="9 10" key="1">
    <citation type="submission" date="2015-06" db="EMBL/GenBank/DDBJ databases">
        <title>New insights into the roles of widespread benthic archaea in carbon and nitrogen cycling.</title>
        <authorList>
            <person name="Lazar C.S."/>
            <person name="Baker B.J."/>
            <person name="Seitz K.W."/>
            <person name="Hyde A.S."/>
            <person name="Dick G.J."/>
            <person name="Hinrichs K.-U."/>
            <person name="Teske A.P."/>
        </authorList>
    </citation>
    <scope>NUCLEOTIDE SEQUENCE [LARGE SCALE GENOMIC DNA]</scope>
    <source>
        <strain evidence="9">DG-45</strain>
    </source>
</reference>
<dbReference type="GO" id="GO:0000287">
    <property type="term" value="F:magnesium ion binding"/>
    <property type="evidence" value="ECO:0007669"/>
    <property type="project" value="TreeGrafter"/>
</dbReference>
<dbReference type="InterPro" id="IPR040442">
    <property type="entry name" value="Pyrv_kinase-like_dom_sf"/>
</dbReference>
<feature type="binding site" evidence="5 8">
    <location>
        <position position="110"/>
    </location>
    <ligand>
        <name>Mg(2+)</name>
        <dbReference type="ChEBI" id="CHEBI:18420"/>
    </ligand>
</feature>
<dbReference type="GO" id="GO:0005737">
    <property type="term" value="C:cytoplasm"/>
    <property type="evidence" value="ECO:0007669"/>
    <property type="project" value="UniProtKB-SubCell"/>
</dbReference>
<evidence type="ECO:0000256" key="8">
    <source>
        <dbReference type="PIRSR" id="PIRSR000388-3"/>
    </source>
</evidence>
<comment type="pathway">
    <text evidence="5">Cofactor biosynthesis; coenzyme A biosynthesis.</text>
</comment>
<keyword evidence="5" id="KW-0963">Cytoplasm</keyword>
<dbReference type="EMBL" id="LFWZ01000055">
    <property type="protein sequence ID" value="KON29681.1"/>
    <property type="molecule type" value="Genomic_DNA"/>
</dbReference>
<comment type="caution">
    <text evidence="9">The sequence shown here is derived from an EMBL/GenBank/DDBJ whole genome shotgun (WGS) entry which is preliminary data.</text>
</comment>
<feature type="binding site" evidence="5 7">
    <location>
        <position position="80"/>
    </location>
    <ligand>
        <name>3-methyl-2-oxobutanoate</name>
        <dbReference type="ChEBI" id="CHEBI:11851"/>
    </ligand>
</feature>
<dbReference type="Gene3D" id="3.20.20.60">
    <property type="entry name" value="Phosphoenolpyruvate-binding domains"/>
    <property type="match status" value="1"/>
</dbReference>